<reference evidence="1 2" key="1">
    <citation type="submission" date="2018-01" db="EMBL/GenBank/DDBJ databases">
        <title>Harnessing the power of phylogenomics to disentangle the directionality and signatures of interkingdom host jumping in the parasitic fungal genus Tolypocladium.</title>
        <authorList>
            <person name="Quandt C.A."/>
            <person name="Patterson W."/>
            <person name="Spatafora J.W."/>
        </authorList>
    </citation>
    <scope>NUCLEOTIDE SEQUENCE [LARGE SCALE GENOMIC DNA]</scope>
    <source>
        <strain evidence="1 2">NRBC 100945</strain>
    </source>
</reference>
<protein>
    <submittedName>
        <fullName evidence="1">Serine-O-acetyltransferase cys2</fullName>
    </submittedName>
</protein>
<evidence type="ECO:0000313" key="1">
    <source>
        <dbReference type="EMBL" id="POR35753.1"/>
    </source>
</evidence>
<dbReference type="InterPro" id="IPR029058">
    <property type="entry name" value="AB_hydrolase_fold"/>
</dbReference>
<dbReference type="EMBL" id="PKSG01000405">
    <property type="protein sequence ID" value="POR35753.1"/>
    <property type="molecule type" value="Genomic_DNA"/>
</dbReference>
<name>A0A2S4KZZ6_9HYPO</name>
<accession>A0A2S4KZZ6</accession>
<keyword evidence="2" id="KW-1185">Reference proteome</keyword>
<dbReference type="Gene3D" id="3.40.50.1820">
    <property type="entry name" value="alpha/beta hydrolase"/>
    <property type="match status" value="1"/>
</dbReference>
<dbReference type="STRING" id="94208.A0A2S4KZZ6"/>
<organism evidence="1 2">
    <name type="scientific">Tolypocladium paradoxum</name>
    <dbReference type="NCBI Taxonomy" id="94208"/>
    <lineage>
        <taxon>Eukaryota</taxon>
        <taxon>Fungi</taxon>
        <taxon>Dikarya</taxon>
        <taxon>Ascomycota</taxon>
        <taxon>Pezizomycotina</taxon>
        <taxon>Sordariomycetes</taxon>
        <taxon>Hypocreomycetidae</taxon>
        <taxon>Hypocreales</taxon>
        <taxon>Ophiocordycipitaceae</taxon>
        <taxon>Tolypocladium</taxon>
    </lineage>
</organism>
<keyword evidence="1" id="KW-0808">Transferase</keyword>
<dbReference type="OrthoDB" id="444135at2759"/>
<comment type="caution">
    <text evidence="1">The sequence shown here is derived from an EMBL/GenBank/DDBJ whole genome shotgun (WGS) entry which is preliminary data.</text>
</comment>
<dbReference type="GO" id="GO:0016740">
    <property type="term" value="F:transferase activity"/>
    <property type="evidence" value="ECO:0007669"/>
    <property type="project" value="UniProtKB-KW"/>
</dbReference>
<sequence length="62" mass="6932">MGVASDILFPAWQQREVAESLRLAGNRNVAHVELSEELSLFGHDTFLLDLEHVGGNLRMILD</sequence>
<dbReference type="AlphaFoldDB" id="A0A2S4KZZ6"/>
<proteinExistence type="predicted"/>
<dbReference type="Proteomes" id="UP000237481">
    <property type="component" value="Unassembled WGS sequence"/>
</dbReference>
<gene>
    <name evidence="1" type="ORF">TPAR_04050</name>
</gene>
<evidence type="ECO:0000313" key="2">
    <source>
        <dbReference type="Proteomes" id="UP000237481"/>
    </source>
</evidence>